<evidence type="ECO:0000313" key="2">
    <source>
        <dbReference type="EMBL" id="EOY21528.1"/>
    </source>
</evidence>
<dbReference type="EMBL" id="CM001881">
    <property type="protein sequence ID" value="EOY21528.1"/>
    <property type="molecule type" value="Genomic_DNA"/>
</dbReference>
<feature type="compositionally biased region" description="Basic and acidic residues" evidence="1">
    <location>
        <begin position="155"/>
        <end position="169"/>
    </location>
</feature>
<proteinExistence type="predicted"/>
<accession>A0A061FWT0</accession>
<feature type="compositionally biased region" description="Polar residues" evidence="1">
    <location>
        <begin position="139"/>
        <end position="148"/>
    </location>
</feature>
<evidence type="ECO:0000313" key="3">
    <source>
        <dbReference type="Proteomes" id="UP000026915"/>
    </source>
</evidence>
<reference evidence="2 3" key="1">
    <citation type="journal article" date="2013" name="Genome Biol.">
        <title>The genome sequence of the most widely cultivated cacao type and its use to identify candidate genes regulating pod color.</title>
        <authorList>
            <person name="Motamayor J.C."/>
            <person name="Mockaitis K."/>
            <person name="Schmutz J."/>
            <person name="Haiminen N."/>
            <person name="Iii D.L."/>
            <person name="Cornejo O."/>
            <person name="Findley S.D."/>
            <person name="Zheng P."/>
            <person name="Utro F."/>
            <person name="Royaert S."/>
            <person name="Saski C."/>
            <person name="Jenkins J."/>
            <person name="Podicheti R."/>
            <person name="Zhao M."/>
            <person name="Scheffler B.E."/>
            <person name="Stack J.C."/>
            <person name="Feltus F.A."/>
            <person name="Mustiga G.M."/>
            <person name="Amores F."/>
            <person name="Phillips W."/>
            <person name="Marelli J.P."/>
            <person name="May G.D."/>
            <person name="Shapiro H."/>
            <person name="Ma J."/>
            <person name="Bustamante C.D."/>
            <person name="Schnell R.J."/>
            <person name="Main D."/>
            <person name="Gilbert D."/>
            <person name="Parida L."/>
            <person name="Kuhn D.N."/>
        </authorList>
    </citation>
    <scope>NUCLEOTIDE SEQUENCE [LARGE SCALE GENOMIC DNA]</scope>
    <source>
        <strain evidence="3">cv. Matina 1-6</strain>
    </source>
</reference>
<dbReference type="Gramene" id="EOY21528">
    <property type="protein sequence ID" value="EOY21528"/>
    <property type="gene ID" value="TCM_013236"/>
</dbReference>
<dbReference type="PANTHER" id="PTHR31286:SF179">
    <property type="entry name" value="RNASE H TYPE-1 DOMAIN-CONTAINING PROTEIN"/>
    <property type="match status" value="1"/>
</dbReference>
<dbReference type="AlphaFoldDB" id="A0A061FWT0"/>
<protein>
    <recommendedName>
        <fullName evidence="4">DUF4283 domain-containing protein</fullName>
    </recommendedName>
</protein>
<dbReference type="InterPro" id="IPR040256">
    <property type="entry name" value="At4g02000-like"/>
</dbReference>
<dbReference type="Proteomes" id="UP000026915">
    <property type="component" value="Chromosome 3"/>
</dbReference>
<organism evidence="2 3">
    <name type="scientific">Theobroma cacao</name>
    <name type="common">Cacao</name>
    <name type="synonym">Cocoa</name>
    <dbReference type="NCBI Taxonomy" id="3641"/>
    <lineage>
        <taxon>Eukaryota</taxon>
        <taxon>Viridiplantae</taxon>
        <taxon>Streptophyta</taxon>
        <taxon>Embryophyta</taxon>
        <taxon>Tracheophyta</taxon>
        <taxon>Spermatophyta</taxon>
        <taxon>Magnoliopsida</taxon>
        <taxon>eudicotyledons</taxon>
        <taxon>Gunneridae</taxon>
        <taxon>Pentapetalae</taxon>
        <taxon>rosids</taxon>
        <taxon>malvids</taxon>
        <taxon>Malvales</taxon>
        <taxon>Malvaceae</taxon>
        <taxon>Byttnerioideae</taxon>
        <taxon>Theobroma</taxon>
    </lineage>
</organism>
<feature type="compositionally biased region" description="Basic and acidic residues" evidence="1">
    <location>
        <begin position="111"/>
        <end position="128"/>
    </location>
</feature>
<dbReference type="InParanoid" id="A0A061FWT0"/>
<gene>
    <name evidence="2" type="ORF">TCM_013236</name>
</gene>
<dbReference type="HOGENOM" id="CLU_105230_0_0_1"/>
<feature type="region of interest" description="Disordered" evidence="1">
    <location>
        <begin position="108"/>
        <end position="175"/>
    </location>
</feature>
<dbReference type="OMA" id="IPEYCGH"/>
<sequence>MCMYEKSALLLIAKTIGKPLYIDEATATRSRPSVARVCVEYDCRKDPVEQVWIVVKDRVSGTVTGCYMQRVEFSKIPEYCGHCCHVGHAVSTCLVLGNRPANLEKAQVSKTLREDKRKTTKGEADPRQKQKKGKEQMLPVQTKQSEQWQPIGKPEGSETKEATGQKSEGKNLGQG</sequence>
<keyword evidence="3" id="KW-1185">Reference proteome</keyword>
<evidence type="ECO:0008006" key="4">
    <source>
        <dbReference type="Google" id="ProtNLM"/>
    </source>
</evidence>
<dbReference type="PANTHER" id="PTHR31286">
    <property type="entry name" value="GLYCINE-RICH CELL WALL STRUCTURAL PROTEIN 1.8-LIKE"/>
    <property type="match status" value="1"/>
</dbReference>
<evidence type="ECO:0000256" key="1">
    <source>
        <dbReference type="SAM" id="MobiDB-lite"/>
    </source>
</evidence>
<name>A0A061FWT0_THECC</name>